<reference evidence="2" key="1">
    <citation type="journal article" date="2019" name="Plant J.">
        <title>Chlorella vulgaris genome assembly and annotation reveals the molecular basis for metabolic acclimation to high light conditions.</title>
        <authorList>
            <person name="Cecchin M."/>
            <person name="Marcolungo L."/>
            <person name="Rossato M."/>
            <person name="Girolomoni L."/>
            <person name="Cosentino E."/>
            <person name="Cuine S."/>
            <person name="Li-Beisson Y."/>
            <person name="Delledonne M."/>
            <person name="Ballottari M."/>
        </authorList>
    </citation>
    <scope>NUCLEOTIDE SEQUENCE</scope>
    <source>
        <strain evidence="2">211/11P</strain>
    </source>
</reference>
<keyword evidence="3" id="KW-1185">Reference proteome</keyword>
<proteinExistence type="predicted"/>
<evidence type="ECO:0000313" key="3">
    <source>
        <dbReference type="Proteomes" id="UP001055712"/>
    </source>
</evidence>
<feature type="compositionally biased region" description="Acidic residues" evidence="1">
    <location>
        <begin position="579"/>
        <end position="598"/>
    </location>
</feature>
<feature type="region of interest" description="Disordered" evidence="1">
    <location>
        <begin position="549"/>
        <end position="695"/>
    </location>
</feature>
<reference evidence="2" key="2">
    <citation type="submission" date="2020-11" db="EMBL/GenBank/DDBJ databases">
        <authorList>
            <person name="Cecchin M."/>
            <person name="Marcolungo L."/>
            <person name="Rossato M."/>
            <person name="Girolomoni L."/>
            <person name="Cosentino E."/>
            <person name="Cuine S."/>
            <person name="Li-Beisson Y."/>
            <person name="Delledonne M."/>
            <person name="Ballottari M."/>
        </authorList>
    </citation>
    <scope>NUCLEOTIDE SEQUENCE</scope>
    <source>
        <strain evidence="2">211/11P</strain>
        <tissue evidence="2">Whole cell</tissue>
    </source>
</reference>
<feature type="compositionally biased region" description="Acidic residues" evidence="1">
    <location>
        <begin position="642"/>
        <end position="660"/>
    </location>
</feature>
<dbReference type="PROSITE" id="PS51257">
    <property type="entry name" value="PROKAR_LIPOPROTEIN"/>
    <property type="match status" value="1"/>
</dbReference>
<feature type="compositionally biased region" description="Basic and acidic residues" evidence="1">
    <location>
        <begin position="602"/>
        <end position="618"/>
    </location>
</feature>
<gene>
    <name evidence="2" type="ORF">D9Q98_006980</name>
</gene>
<feature type="compositionally biased region" description="Basic and acidic residues" evidence="1">
    <location>
        <begin position="553"/>
        <end position="563"/>
    </location>
</feature>
<dbReference type="AlphaFoldDB" id="A0A9D4YUI1"/>
<accession>A0A9D4YUI1</accession>
<dbReference type="OrthoDB" id="509437at2759"/>
<sequence>MQPGKRETVAGRVSPSLLLQGALAGCLVLLALIWSSRGPEQANQAQQYVRELSLNVDVGGLPQQDQADVWCEARPPPSFPPTANQLRQLRVAIIVDPVCRRQESYHPDKMKACLDKIVSHCQDLTKNGCFGGWSSKTPECEGMLPAETLPDGSAPSIKWSHYQNWWQTVMTLIAPELRSMGWDNLKILSDSGSASERRMASCADVLVISTITFWQLYPFKHVMRPHQKVVLIEQYGAGTFMIPQDLETGVESDRTLAVVKHVLVDPPERQNGPYLEERSHLALMVPAIEGGEAYVTNRERPWTSSTLDKMEALLPMTVRFANPLQCGGSWSFIRYHGFFTKDHNRWPMPPLSKRPYDVTFIGKLEYEAKAEVSGVTAHRMAAVKALSAFRDKWGQQYKVYVPQGERLEYHDYIGLLKQSKIVVSPWGWGEWSHKDFEILMSGCVVVKPRVDIFKLHPPIFKHNATAISVREDFSDLEEQIMPYLTDIPRAQAMATRAQGVFRKYSRPEVIAADWDDLLQRRLTEAFSKAPAQEWQPHSELEVDAAAAVEEEEGRQRLEGKDGAAEEEERREEEHKAEAEAEAEAAAEEEQEAEEEEVSEQQQEEKEASKGQAQQREREGQEEEEEEGAEEQQQGRQAAQLLETEEEAKEEEEEVGEEEVVTEQQQQQEKEPGQHGKAVGRKGGAADEAATDTERR</sequence>
<evidence type="ECO:0000256" key="1">
    <source>
        <dbReference type="SAM" id="MobiDB-lite"/>
    </source>
</evidence>
<dbReference type="EMBL" id="SIDB01000010">
    <property type="protein sequence ID" value="KAI3427039.1"/>
    <property type="molecule type" value="Genomic_DNA"/>
</dbReference>
<organism evidence="2 3">
    <name type="scientific">Chlorella vulgaris</name>
    <name type="common">Green alga</name>
    <dbReference type="NCBI Taxonomy" id="3077"/>
    <lineage>
        <taxon>Eukaryota</taxon>
        <taxon>Viridiplantae</taxon>
        <taxon>Chlorophyta</taxon>
        <taxon>core chlorophytes</taxon>
        <taxon>Trebouxiophyceae</taxon>
        <taxon>Chlorellales</taxon>
        <taxon>Chlorellaceae</taxon>
        <taxon>Chlorella clade</taxon>
        <taxon>Chlorella</taxon>
    </lineage>
</organism>
<name>A0A9D4YUI1_CHLVU</name>
<protein>
    <submittedName>
        <fullName evidence="2">Uncharacterized protein</fullName>
    </submittedName>
</protein>
<dbReference type="Proteomes" id="UP001055712">
    <property type="component" value="Unassembled WGS sequence"/>
</dbReference>
<feature type="compositionally biased region" description="Low complexity" evidence="1">
    <location>
        <begin position="630"/>
        <end position="641"/>
    </location>
</feature>
<feature type="compositionally biased region" description="Acidic residues" evidence="1">
    <location>
        <begin position="619"/>
        <end position="629"/>
    </location>
</feature>
<comment type="caution">
    <text evidence="2">The sequence shown here is derived from an EMBL/GenBank/DDBJ whole genome shotgun (WGS) entry which is preliminary data.</text>
</comment>
<evidence type="ECO:0000313" key="2">
    <source>
        <dbReference type="EMBL" id="KAI3427039.1"/>
    </source>
</evidence>